<evidence type="ECO:0000313" key="6">
    <source>
        <dbReference type="EMBL" id="WOK09646.1"/>
    </source>
</evidence>
<feature type="domain" description="Cytochrome c" evidence="5">
    <location>
        <begin position="133"/>
        <end position="217"/>
    </location>
</feature>
<dbReference type="RefSeq" id="WP_317492258.1">
    <property type="nucleotide sequence ID" value="NZ_CP136051.1"/>
</dbReference>
<keyword evidence="7" id="KW-1185">Reference proteome</keyword>
<evidence type="ECO:0000256" key="3">
    <source>
        <dbReference type="ARBA" id="ARBA00023004"/>
    </source>
</evidence>
<protein>
    <submittedName>
        <fullName evidence="6">Cytochrome c</fullName>
    </submittedName>
</protein>
<dbReference type="InterPro" id="IPR009056">
    <property type="entry name" value="Cyt_c-like_dom"/>
</dbReference>
<keyword evidence="3 4" id="KW-0408">Iron</keyword>
<dbReference type="Pfam" id="PF13442">
    <property type="entry name" value="Cytochrome_CBB3"/>
    <property type="match status" value="1"/>
</dbReference>
<name>A0ABZ0IXX4_9BACT</name>
<dbReference type="Gene3D" id="1.10.760.10">
    <property type="entry name" value="Cytochrome c-like domain"/>
    <property type="match status" value="1"/>
</dbReference>
<evidence type="ECO:0000256" key="4">
    <source>
        <dbReference type="PROSITE-ProRule" id="PRU00433"/>
    </source>
</evidence>
<accession>A0ABZ0IXX4</accession>
<keyword evidence="1 4" id="KW-0349">Heme</keyword>
<evidence type="ECO:0000313" key="7">
    <source>
        <dbReference type="Proteomes" id="UP001302349"/>
    </source>
</evidence>
<organism evidence="6 7">
    <name type="scientific">Imperialibacter roseus</name>
    <dbReference type="NCBI Taxonomy" id="1324217"/>
    <lineage>
        <taxon>Bacteria</taxon>
        <taxon>Pseudomonadati</taxon>
        <taxon>Bacteroidota</taxon>
        <taxon>Cytophagia</taxon>
        <taxon>Cytophagales</taxon>
        <taxon>Flammeovirgaceae</taxon>
        <taxon>Imperialibacter</taxon>
    </lineage>
</organism>
<dbReference type="PANTHER" id="PTHR40394:SF2">
    <property type="entry name" value="QUINOL:CYTOCHROME C OXIDOREDUCTASE MEMBRANE PROTEIN"/>
    <property type="match status" value="1"/>
</dbReference>
<dbReference type="PROSITE" id="PS51257">
    <property type="entry name" value="PROKAR_LIPOPROTEIN"/>
    <property type="match status" value="1"/>
</dbReference>
<evidence type="ECO:0000256" key="2">
    <source>
        <dbReference type="ARBA" id="ARBA00022723"/>
    </source>
</evidence>
<dbReference type="Proteomes" id="UP001302349">
    <property type="component" value="Chromosome"/>
</dbReference>
<gene>
    <name evidence="6" type="ORF">RT717_13460</name>
</gene>
<dbReference type="PANTHER" id="PTHR40394">
    <property type="entry name" value="LIPOPROTEIN-RELATED"/>
    <property type="match status" value="1"/>
</dbReference>
<dbReference type="SUPFAM" id="SSF46626">
    <property type="entry name" value="Cytochrome c"/>
    <property type="match status" value="1"/>
</dbReference>
<reference evidence="6 7" key="1">
    <citation type="journal article" date="2023" name="Microbiol. Resour. Announc.">
        <title>Complete Genome Sequence of Imperialibacter roseus strain P4T.</title>
        <authorList>
            <person name="Tizabi D.R."/>
            <person name="Bachvaroff T."/>
            <person name="Hill R.T."/>
        </authorList>
    </citation>
    <scope>NUCLEOTIDE SEQUENCE [LARGE SCALE GENOMIC DNA]</scope>
    <source>
        <strain evidence="6 7">P4T</strain>
    </source>
</reference>
<keyword evidence="2 4" id="KW-0479">Metal-binding</keyword>
<dbReference type="EMBL" id="CP136051">
    <property type="protein sequence ID" value="WOK09646.1"/>
    <property type="molecule type" value="Genomic_DNA"/>
</dbReference>
<sequence>MKRYFKETQEMIGNNHIVKKLFQLSGLLLLAGCAAKGDYPGVEYAPQMYHSVPYEQLSQVQDEEAGRWLTSLDEGPAEFYNSNPLNPSGMTMRMPVEGTVKRNANGYLPYRIPKDSFALAGRVMKNPLDSTASVISDGKALFLRYCRHCHGDTGQGDGPVGKVYKGVTPYNSRAVKDAPAGHIFHVITYGKGRMYSHASQVSVEDRWKIVRYVQTLQRQ</sequence>
<dbReference type="InterPro" id="IPR036909">
    <property type="entry name" value="Cyt_c-like_dom_sf"/>
</dbReference>
<dbReference type="PROSITE" id="PS51007">
    <property type="entry name" value="CYTC"/>
    <property type="match status" value="1"/>
</dbReference>
<evidence type="ECO:0000259" key="5">
    <source>
        <dbReference type="PROSITE" id="PS51007"/>
    </source>
</evidence>
<evidence type="ECO:0000256" key="1">
    <source>
        <dbReference type="ARBA" id="ARBA00022617"/>
    </source>
</evidence>
<proteinExistence type="predicted"/>